<dbReference type="InterPro" id="IPR052728">
    <property type="entry name" value="O2_lipid_transport_reg"/>
</dbReference>
<keyword evidence="2" id="KW-0732">Signal</keyword>
<gene>
    <name evidence="4" type="ORF">RN001_012538</name>
</gene>
<feature type="transmembrane region" description="Helical" evidence="1">
    <location>
        <begin position="409"/>
        <end position="430"/>
    </location>
</feature>
<keyword evidence="1" id="KW-0812">Transmembrane</keyword>
<feature type="transmembrane region" description="Helical" evidence="1">
    <location>
        <begin position="450"/>
        <end position="471"/>
    </location>
</feature>
<feature type="transmembrane region" description="Helical" evidence="1">
    <location>
        <begin position="271"/>
        <end position="288"/>
    </location>
</feature>
<sequence>MHITSVTMKILVLLCICATAINSLELSFKNFPTDVIKSSSPDYYANLILQKLHQNDTRAKSNVSNKCKGQLLLFVSSLLKLEDWAVNMFDASTKLPSGLLRGYASGLGSFDQCLNVRKETNSTGIIKGKYCLGAIPIVDLTPRPYQSENRMINLEDYKINLHWAMCLPDGCSADEFEKLSILPLKISTNSCQTADTQTTEYDSEDYCAMVFFGIVFVLMVLSTGYEAFNLLVKKENSWDIFYSFSVITNTIKIITPKNNNEEITCLHGMKVISLLFLTYGFTYATYMLTPLDNLLDIYAWLTDQLTSIYFEGILVVDTFFVISGMLVSYNYLNFREKRLKFNILSYYIARILRLSPALFAIVLLNGTLMRHMGSGPIWPLMKNTLLVNNCRENWWTTLLYIQNYVYPNYFTPIIVLLCWILAMGLIVLSFSSPGIVGASYDWVKNSLHLALIRIPWSIAIAWFIFACINKLSGPVNYILSAPVCQAISRISYCTFLTNTTVIAVVTLQTRRGVEFTNTDVLYQFWPLLVYTLTIGFVWTLAFEAPIIRIQKCLFSSSFKFSYPAEILQKKITNRFKDQSSPKTICTSL</sequence>
<dbReference type="Proteomes" id="UP001353858">
    <property type="component" value="Unassembled WGS sequence"/>
</dbReference>
<feature type="transmembrane region" description="Helical" evidence="1">
    <location>
        <begin position="308"/>
        <end position="332"/>
    </location>
</feature>
<proteinExistence type="predicted"/>
<keyword evidence="5" id="KW-1185">Reference proteome</keyword>
<evidence type="ECO:0000259" key="3">
    <source>
        <dbReference type="SMART" id="SM00703"/>
    </source>
</evidence>
<dbReference type="AlphaFoldDB" id="A0AAN7P6C1"/>
<evidence type="ECO:0000256" key="1">
    <source>
        <dbReference type="SAM" id="Phobius"/>
    </source>
</evidence>
<dbReference type="PANTHER" id="PTHR11161">
    <property type="entry name" value="O-ACYLTRANSFERASE"/>
    <property type="match status" value="1"/>
</dbReference>
<keyword evidence="1" id="KW-0472">Membrane</keyword>
<dbReference type="PANTHER" id="PTHR11161:SF0">
    <property type="entry name" value="O-ACYLTRANSFERASE LIKE PROTEIN"/>
    <property type="match status" value="1"/>
</dbReference>
<accession>A0AAN7P6C1</accession>
<organism evidence="4 5">
    <name type="scientific">Aquatica leii</name>
    <dbReference type="NCBI Taxonomy" id="1421715"/>
    <lineage>
        <taxon>Eukaryota</taxon>
        <taxon>Metazoa</taxon>
        <taxon>Ecdysozoa</taxon>
        <taxon>Arthropoda</taxon>
        <taxon>Hexapoda</taxon>
        <taxon>Insecta</taxon>
        <taxon>Pterygota</taxon>
        <taxon>Neoptera</taxon>
        <taxon>Endopterygota</taxon>
        <taxon>Coleoptera</taxon>
        <taxon>Polyphaga</taxon>
        <taxon>Elateriformia</taxon>
        <taxon>Elateroidea</taxon>
        <taxon>Lampyridae</taxon>
        <taxon>Luciolinae</taxon>
        <taxon>Aquatica</taxon>
    </lineage>
</organism>
<feature type="domain" description="Nose resistant-to-fluoxetine protein N-terminal" evidence="3">
    <location>
        <begin position="64"/>
        <end position="193"/>
    </location>
</feature>
<dbReference type="EMBL" id="JARPUR010000005">
    <property type="protein sequence ID" value="KAK4876116.1"/>
    <property type="molecule type" value="Genomic_DNA"/>
</dbReference>
<dbReference type="SMART" id="SM00703">
    <property type="entry name" value="NRF"/>
    <property type="match status" value="1"/>
</dbReference>
<evidence type="ECO:0000313" key="5">
    <source>
        <dbReference type="Proteomes" id="UP001353858"/>
    </source>
</evidence>
<feature type="signal peptide" evidence="2">
    <location>
        <begin position="1"/>
        <end position="23"/>
    </location>
</feature>
<dbReference type="Pfam" id="PF20146">
    <property type="entry name" value="NRF"/>
    <property type="match status" value="1"/>
</dbReference>
<evidence type="ECO:0000313" key="4">
    <source>
        <dbReference type="EMBL" id="KAK4876116.1"/>
    </source>
</evidence>
<name>A0AAN7P6C1_9COLE</name>
<feature type="transmembrane region" description="Helical" evidence="1">
    <location>
        <begin position="520"/>
        <end position="541"/>
    </location>
</feature>
<keyword evidence="1" id="KW-1133">Transmembrane helix</keyword>
<reference evidence="5" key="1">
    <citation type="submission" date="2023-01" db="EMBL/GenBank/DDBJ databases">
        <title>Key to firefly adult light organ development and bioluminescence: homeobox transcription factors regulate luciferase expression and transportation to peroxisome.</title>
        <authorList>
            <person name="Fu X."/>
        </authorList>
    </citation>
    <scope>NUCLEOTIDE SEQUENCE [LARGE SCALE GENOMIC DNA]</scope>
</reference>
<feature type="chain" id="PRO_5042851252" description="Nose resistant-to-fluoxetine protein N-terminal domain-containing protein" evidence="2">
    <location>
        <begin position="24"/>
        <end position="588"/>
    </location>
</feature>
<evidence type="ECO:0000256" key="2">
    <source>
        <dbReference type="SAM" id="SignalP"/>
    </source>
</evidence>
<protein>
    <recommendedName>
        <fullName evidence="3">Nose resistant-to-fluoxetine protein N-terminal domain-containing protein</fullName>
    </recommendedName>
</protein>
<feature type="transmembrane region" description="Helical" evidence="1">
    <location>
        <begin position="208"/>
        <end position="228"/>
    </location>
</feature>
<dbReference type="InterPro" id="IPR006621">
    <property type="entry name" value="Nose-resist-to-fluoxetine_N"/>
</dbReference>
<comment type="caution">
    <text evidence="4">The sequence shown here is derived from an EMBL/GenBank/DDBJ whole genome shotgun (WGS) entry which is preliminary data.</text>
</comment>
<feature type="transmembrane region" description="Helical" evidence="1">
    <location>
        <begin position="344"/>
        <end position="364"/>
    </location>
</feature>